<evidence type="ECO:0000313" key="1">
    <source>
        <dbReference type="EMBL" id="MEN3070550.1"/>
    </source>
</evidence>
<sequence length="103" mass="11387">MPNTNFDFDHWSQLARRDPAAFFTAREKLIADFIAAAPAEHQASLMQMQLLIDATRAQAGTPMNAVKQMMGMIGDHLEAMGAQLEQLREESQQLSGLLGSVQQ</sequence>
<dbReference type="Proteomes" id="UP001410394">
    <property type="component" value="Unassembled WGS sequence"/>
</dbReference>
<dbReference type="InterPro" id="IPR021482">
    <property type="entry name" value="DUF3135"/>
</dbReference>
<keyword evidence="2" id="KW-1185">Reference proteome</keyword>
<comment type="caution">
    <text evidence="1">The sequence shown here is derived from an EMBL/GenBank/DDBJ whole genome shotgun (WGS) entry which is preliminary data.</text>
</comment>
<organism evidence="1 2">
    <name type="scientific">Uliginosibacterium sediminicola</name>
    <dbReference type="NCBI Taxonomy" id="2024550"/>
    <lineage>
        <taxon>Bacteria</taxon>
        <taxon>Pseudomonadati</taxon>
        <taxon>Pseudomonadota</taxon>
        <taxon>Betaproteobacteria</taxon>
        <taxon>Rhodocyclales</taxon>
        <taxon>Zoogloeaceae</taxon>
        <taxon>Uliginosibacterium</taxon>
    </lineage>
</organism>
<dbReference type="RefSeq" id="WP_345921327.1">
    <property type="nucleotide sequence ID" value="NZ_JBDIVE010000015.1"/>
</dbReference>
<protein>
    <submittedName>
        <fullName evidence="1">DUF3135 domain-containing protein</fullName>
    </submittedName>
</protein>
<proteinExistence type="predicted"/>
<evidence type="ECO:0000313" key="2">
    <source>
        <dbReference type="Proteomes" id="UP001410394"/>
    </source>
</evidence>
<reference evidence="1 2" key="1">
    <citation type="journal article" date="2018" name="Int. J. Syst. Evol. Microbiol.">
        <title>Uliginosibacterium sediminicola sp. nov., isolated from freshwater sediment.</title>
        <authorList>
            <person name="Hwang W.M."/>
            <person name="Kim S.M."/>
            <person name="Kang K."/>
            <person name="Ahn T.Y."/>
        </authorList>
    </citation>
    <scope>NUCLEOTIDE SEQUENCE [LARGE SCALE GENOMIC DNA]</scope>
    <source>
        <strain evidence="1 2">M1-21</strain>
    </source>
</reference>
<gene>
    <name evidence="1" type="ORF">ABDB84_18850</name>
</gene>
<dbReference type="EMBL" id="JBDIVE010000015">
    <property type="protein sequence ID" value="MEN3070550.1"/>
    <property type="molecule type" value="Genomic_DNA"/>
</dbReference>
<name>A0ABU9Z3M2_9RHOO</name>
<accession>A0ABU9Z3M2</accession>
<dbReference type="Pfam" id="PF11333">
    <property type="entry name" value="DUF3135"/>
    <property type="match status" value="1"/>
</dbReference>